<dbReference type="PRINTS" id="PR00081">
    <property type="entry name" value="GDHRDH"/>
</dbReference>
<dbReference type="Gene3D" id="3.40.50.720">
    <property type="entry name" value="NAD(P)-binding Rossmann-like Domain"/>
    <property type="match status" value="1"/>
</dbReference>
<dbReference type="CDD" id="cd05374">
    <property type="entry name" value="17beta-HSD-like_SDR_c"/>
    <property type="match status" value="1"/>
</dbReference>
<dbReference type="InterPro" id="IPR036291">
    <property type="entry name" value="NAD(P)-bd_dom_sf"/>
</dbReference>
<comment type="similarity">
    <text evidence="1 3">Belongs to the short-chain dehydrogenases/reductases (SDR) family.</text>
</comment>
<evidence type="ECO:0000313" key="4">
    <source>
        <dbReference type="EMBL" id="MRN53163.1"/>
    </source>
</evidence>
<dbReference type="SUPFAM" id="SSF51735">
    <property type="entry name" value="NAD(P)-binding Rossmann-fold domains"/>
    <property type="match status" value="1"/>
</dbReference>
<dbReference type="Proteomes" id="UP000463051">
    <property type="component" value="Unassembled WGS sequence"/>
</dbReference>
<name>A0A7X2H5L2_9BACL</name>
<dbReference type="PRINTS" id="PR00080">
    <property type="entry name" value="SDRFAMILY"/>
</dbReference>
<organism evidence="4 5">
    <name type="scientific">Paenibacillus monticola</name>
    <dbReference type="NCBI Taxonomy" id="2666075"/>
    <lineage>
        <taxon>Bacteria</taxon>
        <taxon>Bacillati</taxon>
        <taxon>Bacillota</taxon>
        <taxon>Bacilli</taxon>
        <taxon>Bacillales</taxon>
        <taxon>Paenibacillaceae</taxon>
        <taxon>Paenibacillus</taxon>
    </lineage>
</organism>
<evidence type="ECO:0000256" key="3">
    <source>
        <dbReference type="RuleBase" id="RU000363"/>
    </source>
</evidence>
<accession>A0A7X2H5L2</accession>
<dbReference type="Pfam" id="PF00106">
    <property type="entry name" value="adh_short"/>
    <property type="match status" value="1"/>
</dbReference>
<keyword evidence="5" id="KW-1185">Reference proteome</keyword>
<dbReference type="AlphaFoldDB" id="A0A7X2H5L2"/>
<dbReference type="PANTHER" id="PTHR43976:SF16">
    <property type="entry name" value="SHORT-CHAIN DEHYDROGENASE_REDUCTASE FAMILY PROTEIN"/>
    <property type="match status" value="1"/>
</dbReference>
<evidence type="ECO:0000256" key="1">
    <source>
        <dbReference type="ARBA" id="ARBA00006484"/>
    </source>
</evidence>
<comment type="caution">
    <text evidence="4">The sequence shown here is derived from an EMBL/GenBank/DDBJ whole genome shotgun (WGS) entry which is preliminary data.</text>
</comment>
<protein>
    <submittedName>
        <fullName evidence="4">SDR family oxidoreductase</fullName>
    </submittedName>
</protein>
<dbReference type="GO" id="GO:0016491">
    <property type="term" value="F:oxidoreductase activity"/>
    <property type="evidence" value="ECO:0007669"/>
    <property type="project" value="UniProtKB-KW"/>
</dbReference>
<dbReference type="RefSeq" id="WP_154118219.1">
    <property type="nucleotide sequence ID" value="NZ_WJXB01000003.1"/>
</dbReference>
<evidence type="ECO:0000313" key="5">
    <source>
        <dbReference type="Proteomes" id="UP000463051"/>
    </source>
</evidence>
<dbReference type="PANTHER" id="PTHR43976">
    <property type="entry name" value="SHORT CHAIN DEHYDROGENASE"/>
    <property type="match status" value="1"/>
</dbReference>
<dbReference type="InterPro" id="IPR051911">
    <property type="entry name" value="SDR_oxidoreductase"/>
</dbReference>
<dbReference type="NCBIfam" id="NF005065">
    <property type="entry name" value="PRK06482.1"/>
    <property type="match status" value="1"/>
</dbReference>
<reference evidence="4 5" key="1">
    <citation type="submission" date="2019-11" db="EMBL/GenBank/DDBJ databases">
        <title>Paenibacillus monticola sp. nov., a novel PGPR strain isolated from mountain sample in China.</title>
        <authorList>
            <person name="Zhao Q."/>
            <person name="Li H.-P."/>
            <person name="Zhang J.-L."/>
        </authorList>
    </citation>
    <scope>NUCLEOTIDE SEQUENCE [LARGE SCALE GENOMIC DNA]</scope>
    <source>
        <strain evidence="4 5">LC-T2</strain>
    </source>
</reference>
<proteinExistence type="inferred from homology"/>
<evidence type="ECO:0000256" key="2">
    <source>
        <dbReference type="ARBA" id="ARBA00023002"/>
    </source>
</evidence>
<sequence length="280" mass="30112">MTQRTWLITGVNSGFGRHMTEQLLARGDRVAGTVRKMDAMNDLKAQYGDLLWLAHLDVTDTPAIHQVVNKAFTDLGKIDVVVNNAGYGLFGAAEEMTDDQILHQINTNLIGSIQVVRAALPHLRTQGGGRIIQLSTVGGQAAFPGGSLYHAGKWGIEGFIEAVGQEVAPFNIGCTLVEPGGARTEFRYGSSQLAPKIDAYDISPASMVRRIIEEGTSVSLGDPAKMAKIMIDSVDQHPAPKRIALGSDSYTTIHKALTERLANLEAQKDLAFSTDFPANA</sequence>
<dbReference type="EMBL" id="WJXB01000003">
    <property type="protein sequence ID" value="MRN53163.1"/>
    <property type="molecule type" value="Genomic_DNA"/>
</dbReference>
<keyword evidence="2" id="KW-0560">Oxidoreductase</keyword>
<dbReference type="InterPro" id="IPR002347">
    <property type="entry name" value="SDR_fam"/>
</dbReference>
<gene>
    <name evidence="4" type="ORF">GJB61_09170</name>
</gene>